<dbReference type="Proteomes" id="UP000249402">
    <property type="component" value="Unassembled WGS sequence"/>
</dbReference>
<evidence type="ECO:0008006" key="8">
    <source>
        <dbReference type="Google" id="ProtNLM"/>
    </source>
</evidence>
<dbReference type="InterPro" id="IPR013328">
    <property type="entry name" value="6PGD_dom2"/>
</dbReference>
<feature type="domain" description="Erythromycin biosynthesis protein CIII-like C-terminal" evidence="4">
    <location>
        <begin position="287"/>
        <end position="396"/>
    </location>
</feature>
<dbReference type="VEuPathDB" id="FungiDB:BO80DRAFT_385983"/>
<dbReference type="CDD" id="cd03784">
    <property type="entry name" value="GT1_Gtf-like"/>
    <property type="match status" value="1"/>
</dbReference>
<dbReference type="Gene3D" id="3.40.50.720">
    <property type="entry name" value="NAD(P)-binding Rossmann-like Domain"/>
    <property type="match status" value="1"/>
</dbReference>
<dbReference type="Pfam" id="PF03446">
    <property type="entry name" value="NAD_binding_2"/>
    <property type="match status" value="1"/>
</dbReference>
<dbReference type="GO" id="GO:0016758">
    <property type="term" value="F:hexosyltransferase activity"/>
    <property type="evidence" value="ECO:0007669"/>
    <property type="project" value="UniProtKB-ARBA"/>
</dbReference>
<dbReference type="AlphaFoldDB" id="A0A395GYX1"/>
<dbReference type="InterPro" id="IPR036291">
    <property type="entry name" value="NAD(P)-bd_dom_sf"/>
</dbReference>
<proteinExistence type="inferred from homology"/>
<accession>A0A395GYX1</accession>
<gene>
    <name evidence="6" type="ORF">BO80DRAFT_385983</name>
</gene>
<dbReference type="InterPro" id="IPR002213">
    <property type="entry name" value="UDP_glucos_trans"/>
</dbReference>
<reference evidence="6 7" key="1">
    <citation type="submission" date="2018-02" db="EMBL/GenBank/DDBJ databases">
        <title>The genomes of Aspergillus section Nigri reveals drivers in fungal speciation.</title>
        <authorList>
            <consortium name="DOE Joint Genome Institute"/>
            <person name="Vesth T.C."/>
            <person name="Nybo J."/>
            <person name="Theobald S."/>
            <person name="Brandl J."/>
            <person name="Frisvad J.C."/>
            <person name="Nielsen K.F."/>
            <person name="Lyhne E.K."/>
            <person name="Kogle M.E."/>
            <person name="Kuo A."/>
            <person name="Riley R."/>
            <person name="Clum A."/>
            <person name="Nolan M."/>
            <person name="Lipzen A."/>
            <person name="Salamov A."/>
            <person name="Henrissat B."/>
            <person name="Wiebenga A."/>
            <person name="De vries R.P."/>
            <person name="Grigoriev I.V."/>
            <person name="Mortensen U.H."/>
            <person name="Andersen M.R."/>
            <person name="Baker S.E."/>
        </authorList>
    </citation>
    <scope>NUCLEOTIDE SEQUENCE [LARGE SCALE GENOMIC DNA]</scope>
    <source>
        <strain evidence="6 7">CBS 121593</strain>
    </source>
</reference>
<keyword evidence="2" id="KW-0808">Transferase</keyword>
<organism evidence="6 7">
    <name type="scientific">Aspergillus ibericus CBS 121593</name>
    <dbReference type="NCBI Taxonomy" id="1448316"/>
    <lineage>
        <taxon>Eukaryota</taxon>
        <taxon>Fungi</taxon>
        <taxon>Dikarya</taxon>
        <taxon>Ascomycota</taxon>
        <taxon>Pezizomycotina</taxon>
        <taxon>Eurotiomycetes</taxon>
        <taxon>Eurotiomycetidae</taxon>
        <taxon>Eurotiales</taxon>
        <taxon>Aspergillaceae</taxon>
        <taxon>Aspergillus</taxon>
        <taxon>Aspergillus subgen. Circumdati</taxon>
    </lineage>
</organism>
<feature type="domain" description="3-hydroxyisobutyrate dehydrogenase-like NAD-binding" evidence="5">
    <location>
        <begin position="666"/>
        <end position="786"/>
    </location>
</feature>
<dbReference type="GeneID" id="37221870"/>
<evidence type="ECO:0000259" key="5">
    <source>
        <dbReference type="Pfam" id="PF14833"/>
    </source>
</evidence>
<dbReference type="PANTHER" id="PTHR43580:SF3">
    <property type="entry name" value="6-PHOSPHOGLUCONATE DEHYDROGENASE FAMILY PROTEIN (AFU_ORTHOLOGUE AFUA_2G11600)"/>
    <property type="match status" value="1"/>
</dbReference>
<dbReference type="Gene3D" id="1.10.1040.10">
    <property type="entry name" value="N-(1-d-carboxylethyl)-l-norvaline Dehydrogenase, domain 2"/>
    <property type="match status" value="1"/>
</dbReference>
<evidence type="ECO:0000313" key="6">
    <source>
        <dbReference type="EMBL" id="RAK99223.1"/>
    </source>
</evidence>
<name>A0A395GYX1_9EURO</name>
<evidence type="ECO:0000256" key="1">
    <source>
        <dbReference type="ARBA" id="ARBA00007598"/>
    </source>
</evidence>
<dbReference type="EMBL" id="KZ824448">
    <property type="protein sequence ID" value="RAK99223.1"/>
    <property type="molecule type" value="Genomic_DNA"/>
</dbReference>
<dbReference type="SUPFAM" id="SSF51735">
    <property type="entry name" value="NAD(P)-binding Rossmann-fold domains"/>
    <property type="match status" value="1"/>
</dbReference>
<dbReference type="InterPro" id="IPR008927">
    <property type="entry name" value="6-PGluconate_DH-like_C_sf"/>
</dbReference>
<dbReference type="InterPro" id="IPR051265">
    <property type="entry name" value="HIBADH-related_NP60_sf"/>
</dbReference>
<evidence type="ECO:0000259" key="3">
    <source>
        <dbReference type="Pfam" id="PF03446"/>
    </source>
</evidence>
<feature type="domain" description="6-phosphogluconate dehydrogenase NADP-binding" evidence="3">
    <location>
        <begin position="497"/>
        <end position="657"/>
    </location>
</feature>
<dbReference type="RefSeq" id="XP_025573551.1">
    <property type="nucleotide sequence ID" value="XM_025717005.1"/>
</dbReference>
<protein>
    <recommendedName>
        <fullName evidence="8">UDP-Glycosyltransferase/glycogen phosphorylase</fullName>
    </recommendedName>
</protein>
<dbReference type="GO" id="GO:0051287">
    <property type="term" value="F:NAD binding"/>
    <property type="evidence" value="ECO:0007669"/>
    <property type="project" value="InterPro"/>
</dbReference>
<dbReference type="GO" id="GO:0050661">
    <property type="term" value="F:NADP binding"/>
    <property type="evidence" value="ECO:0007669"/>
    <property type="project" value="InterPro"/>
</dbReference>
<dbReference type="SUPFAM" id="SSF53756">
    <property type="entry name" value="UDP-Glycosyltransferase/glycogen phosphorylase"/>
    <property type="match status" value="1"/>
</dbReference>
<dbReference type="Pfam" id="PF06722">
    <property type="entry name" value="EryCIII-like_C"/>
    <property type="match status" value="1"/>
</dbReference>
<dbReference type="SUPFAM" id="SSF48179">
    <property type="entry name" value="6-phosphogluconate dehydrogenase C-terminal domain-like"/>
    <property type="match status" value="1"/>
</dbReference>
<dbReference type="OrthoDB" id="5835829at2759"/>
<dbReference type="Gene3D" id="3.40.50.2000">
    <property type="entry name" value="Glycogen Phosphorylase B"/>
    <property type="match status" value="1"/>
</dbReference>
<keyword evidence="7" id="KW-1185">Reference proteome</keyword>
<evidence type="ECO:0000256" key="2">
    <source>
        <dbReference type="ARBA" id="ARBA00022679"/>
    </source>
</evidence>
<dbReference type="PANTHER" id="PTHR43580">
    <property type="entry name" value="OXIDOREDUCTASE GLYR1-RELATED"/>
    <property type="match status" value="1"/>
</dbReference>
<evidence type="ECO:0000313" key="7">
    <source>
        <dbReference type="Proteomes" id="UP000249402"/>
    </source>
</evidence>
<evidence type="ECO:0000259" key="4">
    <source>
        <dbReference type="Pfam" id="PF06722"/>
    </source>
</evidence>
<dbReference type="InterPro" id="IPR010610">
    <property type="entry name" value="EryCIII-like_C"/>
</dbReference>
<dbReference type="InterPro" id="IPR006115">
    <property type="entry name" value="6PGDH_NADP-bd"/>
</dbReference>
<dbReference type="InterPro" id="IPR029154">
    <property type="entry name" value="HIBADH-like_NADP-bd"/>
</dbReference>
<dbReference type="Pfam" id="PF14833">
    <property type="entry name" value="NAD_binding_11"/>
    <property type="match status" value="1"/>
</dbReference>
<comment type="similarity">
    <text evidence="1">Belongs to the HIBADH-related family. NP60 subfamily.</text>
</comment>
<dbReference type="GO" id="GO:0008194">
    <property type="term" value="F:UDP-glycosyltransferase activity"/>
    <property type="evidence" value="ECO:0007669"/>
    <property type="project" value="InterPro"/>
</dbReference>
<sequence length="798" mass="87153">MHSSYQIHVGSFRPLKKQIAELNYHVLSSGAGRHTAVLEVIPGPSLREVQVRDGWVGDGWEVHRIGLCTALKMYQSVLVPGLLPWMGVEYVDIYDAIVGVVQALAPVLVVVDPSLVPAVDVCRNLRWRYVLLGLGSGFEYPLTCRDKLRNVYLGIRLQGAVKNSERLQDVENARHAWGIQGPTPIPYLQHGKTINTTILSPAHLETDFPLTVPDNVTLCGPIIPPHRPIGEEDPEIAHWLSQRPTMLINMGTRFHYDEKQQIVFGRAVCKLLDAKPNLQVLWKLQRDEEVTVSPNLVEILQLHMLDQRVRIEDWFAFEPMSLLMSGHITCVVHHGGANAYHEAVRAGVPQVVLPIWFDTYDFAARVEYLGLGVWGSRQTAPGVSGEDLVEALLRVLVSDELSGFHGRAQHVAAQLPLKDGRVIAYEKILEVLNQPWEAPPTQLNHLPASHPVSPCSYITPVTSALQHQFLFTVTLPSNFLSLTTKPITTTTTMASERITWIGLGNIGRAMAQNIATKGPQTHPITLYNRTSSKASTFASTLPPNKATVSTSLTDATDSATIIFICVGDDAALESIISRLPPTSLASKIIVDCSTVHPDTSRKIHTTLAAHGASFIACPVFGAPAAAIAGQLVVVPAGDATSIDRIKPFLDGVTAKSTISMAGEDVGRATTLKILGNTFILNTVETVAEGLVTAEKTGLGVEVYRQFLHSFFPGPFALYADRMVSGDYYQREEPLFAVDLARKDLRHAASLAGEVGVRLRSVEVTDGYLGKVKEERGVKGDIAAVYGAVRKESGLEFEN</sequence>
<dbReference type="STRING" id="1448316.A0A395GYX1"/>